<dbReference type="EMBL" id="UOEE01000278">
    <property type="protein sequence ID" value="VAV99613.1"/>
    <property type="molecule type" value="Genomic_DNA"/>
</dbReference>
<gene>
    <name evidence="1" type="ORF">MNBD_ALPHA06-1349</name>
</gene>
<evidence type="ECO:0000313" key="1">
    <source>
        <dbReference type="EMBL" id="VAV99613.1"/>
    </source>
</evidence>
<protein>
    <submittedName>
        <fullName evidence="1">Uncharacterized protein</fullName>
    </submittedName>
</protein>
<accession>A0A3B0ST43</accession>
<dbReference type="AlphaFoldDB" id="A0A3B0ST43"/>
<name>A0A3B0ST43_9ZZZZ</name>
<organism evidence="1">
    <name type="scientific">hydrothermal vent metagenome</name>
    <dbReference type="NCBI Taxonomy" id="652676"/>
    <lineage>
        <taxon>unclassified sequences</taxon>
        <taxon>metagenomes</taxon>
        <taxon>ecological metagenomes</taxon>
    </lineage>
</organism>
<proteinExistence type="predicted"/>
<reference evidence="1" key="1">
    <citation type="submission" date="2018-06" db="EMBL/GenBank/DDBJ databases">
        <authorList>
            <person name="Zhirakovskaya E."/>
        </authorList>
    </citation>
    <scope>NUCLEOTIDE SEQUENCE</scope>
</reference>
<sequence length="109" mass="11403">MTDAIENTTSGKKVSVKIKNGQGYDIFSCPTNDYQGLVQVTVASNSASSAQVSVYQNAYGENQSGAHIELAAGTTTVVLGSRVILNVASGSKTAIMKAEIELLGIYPKM</sequence>